<dbReference type="Proteomes" id="UP001151532">
    <property type="component" value="Chromosome 11"/>
</dbReference>
<dbReference type="PROSITE" id="PS51257">
    <property type="entry name" value="PROKAR_LIPOPROTEIN"/>
    <property type="match status" value="1"/>
</dbReference>
<feature type="non-terminal residue" evidence="1">
    <location>
        <position position="81"/>
    </location>
</feature>
<dbReference type="EMBL" id="JAPFFK010000003">
    <property type="protein sequence ID" value="KAJ6770560.1"/>
    <property type="molecule type" value="Genomic_DNA"/>
</dbReference>
<evidence type="ECO:0000313" key="1">
    <source>
        <dbReference type="EMBL" id="KAJ6770560.1"/>
    </source>
</evidence>
<reference evidence="1" key="1">
    <citation type="submission" date="2022-11" db="EMBL/GenBank/DDBJ databases">
        <authorList>
            <person name="Hyden B.L."/>
            <person name="Feng K."/>
            <person name="Yates T."/>
            <person name="Jawdy S."/>
            <person name="Smart L.B."/>
            <person name="Muchero W."/>
        </authorList>
    </citation>
    <scope>NUCLEOTIDE SEQUENCE</scope>
    <source>
        <tissue evidence="1">Shoot tip</tissue>
    </source>
</reference>
<evidence type="ECO:0000313" key="2">
    <source>
        <dbReference type="Proteomes" id="UP001151532"/>
    </source>
</evidence>
<dbReference type="OrthoDB" id="1749457at2759"/>
<accession>A0A9Q0WRS7</accession>
<name>A0A9Q0WRS7_SALPP</name>
<comment type="caution">
    <text evidence="1">The sequence shown here is derived from an EMBL/GenBank/DDBJ whole genome shotgun (WGS) entry which is preliminary data.</text>
</comment>
<proteinExistence type="predicted"/>
<keyword evidence="2" id="KW-1185">Reference proteome</keyword>
<protein>
    <submittedName>
        <fullName evidence="1">Uncharacterized protein</fullName>
    </submittedName>
</protein>
<dbReference type="AlphaFoldDB" id="A0A9Q0WRS7"/>
<organism evidence="1 2">
    <name type="scientific">Salix purpurea</name>
    <name type="common">Purple osier willow</name>
    <dbReference type="NCBI Taxonomy" id="77065"/>
    <lineage>
        <taxon>Eukaryota</taxon>
        <taxon>Viridiplantae</taxon>
        <taxon>Streptophyta</taxon>
        <taxon>Embryophyta</taxon>
        <taxon>Tracheophyta</taxon>
        <taxon>Spermatophyta</taxon>
        <taxon>Magnoliopsida</taxon>
        <taxon>eudicotyledons</taxon>
        <taxon>Gunneridae</taxon>
        <taxon>Pentapetalae</taxon>
        <taxon>rosids</taxon>
        <taxon>fabids</taxon>
        <taxon>Malpighiales</taxon>
        <taxon>Salicaceae</taxon>
        <taxon>Saliceae</taxon>
        <taxon>Salix</taxon>
    </lineage>
</organism>
<gene>
    <name evidence="1" type="ORF">OIU79_021250</name>
</gene>
<sequence length="81" mass="8650">MRAKLKNHHGDGGQGGGWIPFGYCSLLGCAHLPAAFLQRSISAALLDLSLHVVNGVRALHLQGDGLSRQSLHKDLHPSMQS</sequence>
<reference evidence="1" key="2">
    <citation type="journal article" date="2023" name="Int. J. Mol. Sci.">
        <title>De Novo Assembly and Annotation of 11 Diverse Shrub Willow (Salix) Genomes Reveals Novel Gene Organization in Sex-Linked Regions.</title>
        <authorList>
            <person name="Hyden B."/>
            <person name="Feng K."/>
            <person name="Yates T.B."/>
            <person name="Jawdy S."/>
            <person name="Cereghino C."/>
            <person name="Smart L.B."/>
            <person name="Muchero W."/>
        </authorList>
    </citation>
    <scope>NUCLEOTIDE SEQUENCE</scope>
    <source>
        <tissue evidence="1">Shoot tip</tissue>
    </source>
</reference>